<accession>A0AAN9UY21</accession>
<feature type="compositionally biased region" description="Low complexity" evidence="1">
    <location>
        <begin position="157"/>
        <end position="173"/>
    </location>
</feature>
<comment type="caution">
    <text evidence="3">The sequence shown here is derived from an EMBL/GenBank/DDBJ whole genome shotgun (WGS) entry which is preliminary data.</text>
</comment>
<dbReference type="GO" id="GO:0005737">
    <property type="term" value="C:cytoplasm"/>
    <property type="evidence" value="ECO:0007669"/>
    <property type="project" value="InterPro"/>
</dbReference>
<reference evidence="3 4" key="1">
    <citation type="submission" date="2024-02" db="EMBL/GenBank/DDBJ databases">
        <title>De novo assembly and annotation of 12 fungi associated with fruit tree decline syndrome in Ontario, Canada.</title>
        <authorList>
            <person name="Sulman M."/>
            <person name="Ellouze W."/>
            <person name="Ilyukhin E."/>
        </authorList>
    </citation>
    <scope>NUCLEOTIDE SEQUENCE [LARGE SCALE GENOMIC DNA]</scope>
    <source>
        <strain evidence="3 4">M11/M66-122</strain>
    </source>
</reference>
<feature type="compositionally biased region" description="Low complexity" evidence="1">
    <location>
        <begin position="245"/>
        <end position="254"/>
    </location>
</feature>
<dbReference type="Pfam" id="PF04194">
    <property type="entry name" value="PDCD2_C"/>
    <property type="match status" value="1"/>
</dbReference>
<feature type="compositionally biased region" description="Low complexity" evidence="1">
    <location>
        <begin position="180"/>
        <end position="202"/>
    </location>
</feature>
<dbReference type="EMBL" id="JAKJXP020000013">
    <property type="protein sequence ID" value="KAK7755427.1"/>
    <property type="molecule type" value="Genomic_DNA"/>
</dbReference>
<dbReference type="GO" id="GO:0030490">
    <property type="term" value="P:maturation of SSU-rRNA"/>
    <property type="evidence" value="ECO:0007669"/>
    <property type="project" value="TreeGrafter"/>
</dbReference>
<dbReference type="PANTHER" id="PTHR47524">
    <property type="entry name" value="20S RRNA ACCUMULATION PROTEIN 4"/>
    <property type="match status" value="1"/>
</dbReference>
<feature type="region of interest" description="Disordered" evidence="1">
    <location>
        <begin position="109"/>
        <end position="319"/>
    </location>
</feature>
<feature type="region of interest" description="Disordered" evidence="1">
    <location>
        <begin position="1"/>
        <end position="47"/>
    </location>
</feature>
<evidence type="ECO:0000256" key="1">
    <source>
        <dbReference type="SAM" id="MobiDB-lite"/>
    </source>
</evidence>
<dbReference type="PANTHER" id="PTHR47524:SF1">
    <property type="entry name" value="20S RRNA ACCUMULATION PROTEIN 4"/>
    <property type="match status" value="1"/>
</dbReference>
<protein>
    <recommendedName>
        <fullName evidence="2">Programmed cell death protein 2 C-terminal domain-containing protein</fullName>
    </recommendedName>
</protein>
<dbReference type="Proteomes" id="UP001320420">
    <property type="component" value="Unassembled WGS sequence"/>
</dbReference>
<feature type="compositionally biased region" description="Acidic residues" evidence="1">
    <location>
        <begin position="8"/>
        <end position="17"/>
    </location>
</feature>
<dbReference type="AlphaFoldDB" id="A0AAN9UY21"/>
<organism evidence="3 4">
    <name type="scientific">Diatrype stigma</name>
    <dbReference type="NCBI Taxonomy" id="117547"/>
    <lineage>
        <taxon>Eukaryota</taxon>
        <taxon>Fungi</taxon>
        <taxon>Dikarya</taxon>
        <taxon>Ascomycota</taxon>
        <taxon>Pezizomycotina</taxon>
        <taxon>Sordariomycetes</taxon>
        <taxon>Xylariomycetidae</taxon>
        <taxon>Xylariales</taxon>
        <taxon>Diatrypaceae</taxon>
        <taxon>Diatrype</taxon>
    </lineage>
</organism>
<feature type="compositionally biased region" description="Basic and acidic residues" evidence="1">
    <location>
        <begin position="120"/>
        <end position="130"/>
    </location>
</feature>
<feature type="domain" description="Programmed cell death protein 2 C-terminal" evidence="2">
    <location>
        <begin position="325"/>
        <end position="468"/>
    </location>
</feature>
<evidence type="ECO:0000313" key="4">
    <source>
        <dbReference type="Proteomes" id="UP001320420"/>
    </source>
</evidence>
<gene>
    <name evidence="3" type="ORF">SLS62_002654</name>
</gene>
<evidence type="ECO:0000313" key="3">
    <source>
        <dbReference type="EMBL" id="KAK7755427.1"/>
    </source>
</evidence>
<feature type="compositionally biased region" description="Basic and acidic residues" evidence="1">
    <location>
        <begin position="221"/>
        <end position="231"/>
    </location>
</feature>
<name>A0AAN9UY21_9PEZI</name>
<dbReference type="InterPro" id="IPR007320">
    <property type="entry name" value="PDCD2_C"/>
</dbReference>
<evidence type="ECO:0000259" key="2">
    <source>
        <dbReference type="Pfam" id="PF04194"/>
    </source>
</evidence>
<feature type="compositionally biased region" description="Pro residues" evidence="1">
    <location>
        <begin position="255"/>
        <end position="265"/>
    </location>
</feature>
<feature type="region of interest" description="Disordered" evidence="1">
    <location>
        <begin position="365"/>
        <end position="395"/>
    </location>
</feature>
<proteinExistence type="predicted"/>
<keyword evidence="4" id="KW-1185">Reference proteome</keyword>
<sequence length="476" mass="51045">MAPHDSDSSGDEQEDYTETNVLLGYASKEPEDISHLGGRPEWLDPDSPPSAALARCKVCRDLMVLLLQLNAELPAQFPGHERRLYVFSCRRKTCRRKEGTIRVVRGVRIAPGSGTINTTKGEEEKSKPKQESSPTPAPPPPSNLGETLFGAKTLGLSSSSSSSPFASANPFSTGNGGSSGSSNPFSTNSNPFSNGNSNGNGTPAATTSEAPSKPAPTTDDNAAKEEERLESLPKTFAETLSLNNPQQQQAQPTTPSTPEPWPPESEQPRPYATSYLTDADYETLDPTPAPIPQATVQMDIDEDTSKSGGGKGGKEDRDVFESTMDAAFQRFADRLAQNPEQTIRYEFGGQPLLSSRADAVGKLLSTDDNDDDDNDNVGKVKVKSQNNKGAKGRGMPRCASCGARRTFEVQLCPQAIAELEADEDVQAQLEEGIDWTTVIVGVCERDCQAPGVGEGGAGYLEEWAGVQWEELTSGRR</sequence>